<dbReference type="EMBL" id="BSEH01000022">
    <property type="protein sequence ID" value="GLJ56588.1"/>
    <property type="molecule type" value="Genomic_DNA"/>
</dbReference>
<reference evidence="2" key="1">
    <citation type="submission" date="2022-12" db="EMBL/GenBank/DDBJ databases">
        <title>Chromosome-Level Genome Assembly of Japanese Cedar (Cryptomeriajaponica D. Don).</title>
        <authorList>
            <person name="Fujino T."/>
            <person name="Yamaguchi K."/>
            <person name="Yokoyama T."/>
            <person name="Hamanaka T."/>
            <person name="Harazono Y."/>
            <person name="Kamada H."/>
            <person name="Kobayashi W."/>
            <person name="Ujino-Ihara T."/>
            <person name="Uchiyama K."/>
            <person name="Matsumoto A."/>
            <person name="Izuno A."/>
            <person name="Tsumura Y."/>
            <person name="Toyoda A."/>
            <person name="Shigenobu S."/>
            <person name="Moriguchi Y."/>
            <person name="Ueno S."/>
            <person name="Kasahara M."/>
        </authorList>
    </citation>
    <scope>NUCLEOTIDE SEQUENCE</scope>
</reference>
<protein>
    <submittedName>
        <fullName evidence="2">Uncharacterized protein</fullName>
    </submittedName>
</protein>
<gene>
    <name evidence="2" type="ORF">SUGI_1229210</name>
</gene>
<keyword evidence="3" id="KW-1185">Reference proteome</keyword>
<comment type="caution">
    <text evidence="2">The sequence shown here is derived from an EMBL/GenBank/DDBJ whole genome shotgun (WGS) entry which is preliminary data.</text>
</comment>
<feature type="compositionally biased region" description="Polar residues" evidence="1">
    <location>
        <begin position="41"/>
        <end position="52"/>
    </location>
</feature>
<evidence type="ECO:0000313" key="3">
    <source>
        <dbReference type="Proteomes" id="UP001234787"/>
    </source>
</evidence>
<organism evidence="2 3">
    <name type="scientific">Cryptomeria japonica</name>
    <name type="common">Japanese cedar</name>
    <name type="synonym">Cupressus japonica</name>
    <dbReference type="NCBI Taxonomy" id="3369"/>
    <lineage>
        <taxon>Eukaryota</taxon>
        <taxon>Viridiplantae</taxon>
        <taxon>Streptophyta</taxon>
        <taxon>Embryophyta</taxon>
        <taxon>Tracheophyta</taxon>
        <taxon>Spermatophyta</taxon>
        <taxon>Pinopsida</taxon>
        <taxon>Pinidae</taxon>
        <taxon>Conifers II</taxon>
        <taxon>Cupressales</taxon>
        <taxon>Cupressaceae</taxon>
        <taxon>Cryptomeria</taxon>
    </lineage>
</organism>
<feature type="region of interest" description="Disordered" evidence="1">
    <location>
        <begin position="41"/>
        <end position="61"/>
    </location>
</feature>
<proteinExistence type="predicted"/>
<sequence length="153" mass="17081">MVHGELKVKCSNNPLLLKTTSSAYQESVNCRQQILYRTQDISRSAPPTQHHSTTARTAGTKCTTKSSTRACYVQMIRGNGPLYPPGPVFFVGYIRHISEDRYSTRSGGFVEKGRFNLTEPPDIGIAKGTIHFFIDLSPMTTRNKQIRNSTSRA</sequence>
<evidence type="ECO:0000256" key="1">
    <source>
        <dbReference type="SAM" id="MobiDB-lite"/>
    </source>
</evidence>
<dbReference type="Proteomes" id="UP001234787">
    <property type="component" value="Unassembled WGS sequence"/>
</dbReference>
<name>A0AAD3RPW2_CRYJA</name>
<evidence type="ECO:0000313" key="2">
    <source>
        <dbReference type="EMBL" id="GLJ56588.1"/>
    </source>
</evidence>
<accession>A0AAD3RPW2</accession>
<dbReference type="AlphaFoldDB" id="A0AAD3RPW2"/>